<dbReference type="Proteomes" id="UP001499984">
    <property type="component" value="Unassembled WGS sequence"/>
</dbReference>
<name>A0ABP7W5R5_9ACTN</name>
<sequence length="159" mass="16399">MNRYDHGMVTARSTWRMVRTPSDVGPLLRVLALAVLLFGVLVTHAVHVESVRGHLATSAAAPAAFSDDDVRGAAVETGPLFAAEADDHQGGHEASHPGEQCASGQPQQGSGVVPPCFAASVRESTSADDAAAVRVSAFGGPMDRVSSAALRAASMVQRV</sequence>
<organism evidence="2 3">
    <name type="scientific">Streptomyces shaanxiensis</name>
    <dbReference type="NCBI Taxonomy" id="653357"/>
    <lineage>
        <taxon>Bacteria</taxon>
        <taxon>Bacillati</taxon>
        <taxon>Actinomycetota</taxon>
        <taxon>Actinomycetes</taxon>
        <taxon>Kitasatosporales</taxon>
        <taxon>Streptomycetaceae</taxon>
        <taxon>Streptomyces</taxon>
    </lineage>
</organism>
<reference evidence="3" key="1">
    <citation type="journal article" date="2019" name="Int. J. Syst. Evol. Microbiol.">
        <title>The Global Catalogue of Microorganisms (GCM) 10K type strain sequencing project: providing services to taxonomists for standard genome sequencing and annotation.</title>
        <authorList>
            <consortium name="The Broad Institute Genomics Platform"/>
            <consortium name="The Broad Institute Genome Sequencing Center for Infectious Disease"/>
            <person name="Wu L."/>
            <person name="Ma J."/>
        </authorList>
    </citation>
    <scope>NUCLEOTIDE SEQUENCE [LARGE SCALE GENOMIC DNA]</scope>
    <source>
        <strain evidence="3">JCM 16925</strain>
    </source>
</reference>
<dbReference type="RefSeq" id="WP_345019711.1">
    <property type="nucleotide sequence ID" value="NZ_BAAAZY010000024.1"/>
</dbReference>
<feature type="compositionally biased region" description="Basic and acidic residues" evidence="1">
    <location>
        <begin position="87"/>
        <end position="96"/>
    </location>
</feature>
<evidence type="ECO:0000313" key="3">
    <source>
        <dbReference type="Proteomes" id="UP001499984"/>
    </source>
</evidence>
<evidence type="ECO:0000313" key="2">
    <source>
        <dbReference type="EMBL" id="GAA4081799.1"/>
    </source>
</evidence>
<feature type="region of interest" description="Disordered" evidence="1">
    <location>
        <begin position="87"/>
        <end position="115"/>
    </location>
</feature>
<comment type="caution">
    <text evidence="2">The sequence shown here is derived from an EMBL/GenBank/DDBJ whole genome shotgun (WGS) entry which is preliminary data.</text>
</comment>
<accession>A0ABP7W5R5</accession>
<keyword evidence="3" id="KW-1185">Reference proteome</keyword>
<dbReference type="EMBL" id="BAAAZY010000024">
    <property type="protein sequence ID" value="GAA4081799.1"/>
    <property type="molecule type" value="Genomic_DNA"/>
</dbReference>
<gene>
    <name evidence="2" type="ORF">GCM10022233_73530</name>
</gene>
<evidence type="ECO:0000256" key="1">
    <source>
        <dbReference type="SAM" id="MobiDB-lite"/>
    </source>
</evidence>
<proteinExistence type="predicted"/>
<protein>
    <submittedName>
        <fullName evidence="2">Uncharacterized protein</fullName>
    </submittedName>
</protein>